<gene>
    <name evidence="2" type="ORF">GCM10010171_41100</name>
</gene>
<dbReference type="Pfam" id="PF25637">
    <property type="entry name" value="DUF7942"/>
    <property type="match status" value="1"/>
</dbReference>
<organism evidence="2 3">
    <name type="scientific">Actinokineospora fastidiosa</name>
    <dbReference type="NCBI Taxonomy" id="1816"/>
    <lineage>
        <taxon>Bacteria</taxon>
        <taxon>Bacillati</taxon>
        <taxon>Actinomycetota</taxon>
        <taxon>Actinomycetes</taxon>
        <taxon>Pseudonocardiales</taxon>
        <taxon>Pseudonocardiaceae</taxon>
        <taxon>Actinokineospora</taxon>
    </lineage>
</organism>
<dbReference type="Proteomes" id="UP000660680">
    <property type="component" value="Unassembled WGS sequence"/>
</dbReference>
<keyword evidence="1" id="KW-1133">Transmembrane helix</keyword>
<evidence type="ECO:0000313" key="2">
    <source>
        <dbReference type="EMBL" id="GGS42101.1"/>
    </source>
</evidence>
<dbReference type="AlphaFoldDB" id="A0A918GJT5"/>
<dbReference type="RefSeq" id="WP_189212148.1">
    <property type="nucleotide sequence ID" value="NZ_BMRB01000003.1"/>
</dbReference>
<dbReference type="EMBL" id="BMRB01000003">
    <property type="protein sequence ID" value="GGS42101.1"/>
    <property type="molecule type" value="Genomic_DNA"/>
</dbReference>
<keyword evidence="1" id="KW-0812">Transmembrane</keyword>
<comment type="caution">
    <text evidence="2">The sequence shown here is derived from an EMBL/GenBank/DDBJ whole genome shotgun (WGS) entry which is preliminary data.</text>
</comment>
<reference evidence="2" key="1">
    <citation type="journal article" date="2014" name="Int. J. Syst. Evol. Microbiol.">
        <title>Complete genome sequence of Corynebacterium casei LMG S-19264T (=DSM 44701T), isolated from a smear-ripened cheese.</title>
        <authorList>
            <consortium name="US DOE Joint Genome Institute (JGI-PGF)"/>
            <person name="Walter F."/>
            <person name="Albersmeier A."/>
            <person name="Kalinowski J."/>
            <person name="Ruckert C."/>
        </authorList>
    </citation>
    <scope>NUCLEOTIDE SEQUENCE</scope>
    <source>
        <strain evidence="2">JCM 3276</strain>
    </source>
</reference>
<sequence>MSVAARIALGYFVVVCVVVAVVAIIHATHSGPDASLAAVWAIAAALPGSLVVGALPDIGVVGEFLLLVVVALVQAGLLYAVIRAFGRR</sequence>
<name>A0A918GJT5_9PSEU</name>
<accession>A0A918GJT5</accession>
<feature type="transmembrane region" description="Helical" evidence="1">
    <location>
        <begin position="6"/>
        <end position="25"/>
    </location>
</feature>
<feature type="transmembrane region" description="Helical" evidence="1">
    <location>
        <begin position="37"/>
        <end position="58"/>
    </location>
</feature>
<protein>
    <submittedName>
        <fullName evidence="2">Uncharacterized protein</fullName>
    </submittedName>
</protein>
<keyword evidence="1" id="KW-0472">Membrane</keyword>
<dbReference type="InterPro" id="IPR057702">
    <property type="entry name" value="DUF7942"/>
</dbReference>
<dbReference type="NCBIfam" id="NF046119">
    <property type="entry name" value="memb_SCO4225"/>
    <property type="match status" value="1"/>
</dbReference>
<proteinExistence type="predicted"/>
<evidence type="ECO:0000313" key="3">
    <source>
        <dbReference type="Proteomes" id="UP000660680"/>
    </source>
</evidence>
<keyword evidence="3" id="KW-1185">Reference proteome</keyword>
<feature type="transmembrane region" description="Helical" evidence="1">
    <location>
        <begin position="64"/>
        <end position="82"/>
    </location>
</feature>
<reference evidence="2" key="2">
    <citation type="submission" date="2020-09" db="EMBL/GenBank/DDBJ databases">
        <authorList>
            <person name="Sun Q."/>
            <person name="Ohkuma M."/>
        </authorList>
    </citation>
    <scope>NUCLEOTIDE SEQUENCE</scope>
    <source>
        <strain evidence="2">JCM 3276</strain>
    </source>
</reference>
<evidence type="ECO:0000256" key="1">
    <source>
        <dbReference type="SAM" id="Phobius"/>
    </source>
</evidence>